<evidence type="ECO:0000313" key="4">
    <source>
        <dbReference type="Proteomes" id="UP001497516"/>
    </source>
</evidence>
<accession>A0AAV2ED51</accession>
<feature type="region of interest" description="Disordered" evidence="1">
    <location>
        <begin position="51"/>
        <end position="78"/>
    </location>
</feature>
<dbReference type="AlphaFoldDB" id="A0AAV2ED51"/>
<gene>
    <name evidence="3" type="ORF">LTRI10_LOCUS25109</name>
</gene>
<organism evidence="3 4">
    <name type="scientific">Linum trigynum</name>
    <dbReference type="NCBI Taxonomy" id="586398"/>
    <lineage>
        <taxon>Eukaryota</taxon>
        <taxon>Viridiplantae</taxon>
        <taxon>Streptophyta</taxon>
        <taxon>Embryophyta</taxon>
        <taxon>Tracheophyta</taxon>
        <taxon>Spermatophyta</taxon>
        <taxon>Magnoliopsida</taxon>
        <taxon>eudicotyledons</taxon>
        <taxon>Gunneridae</taxon>
        <taxon>Pentapetalae</taxon>
        <taxon>rosids</taxon>
        <taxon>fabids</taxon>
        <taxon>Malpighiales</taxon>
        <taxon>Linaceae</taxon>
        <taxon>Linum</taxon>
    </lineage>
</organism>
<dbReference type="Proteomes" id="UP001497516">
    <property type="component" value="Chromosome 4"/>
</dbReference>
<evidence type="ECO:0000256" key="1">
    <source>
        <dbReference type="SAM" id="MobiDB-lite"/>
    </source>
</evidence>
<evidence type="ECO:0000313" key="3">
    <source>
        <dbReference type="EMBL" id="CAL1383868.1"/>
    </source>
</evidence>
<feature type="signal peptide" evidence="2">
    <location>
        <begin position="1"/>
        <end position="30"/>
    </location>
</feature>
<evidence type="ECO:0000256" key="2">
    <source>
        <dbReference type="SAM" id="SignalP"/>
    </source>
</evidence>
<protein>
    <submittedName>
        <fullName evidence="3">Uncharacterized protein</fullName>
    </submittedName>
</protein>
<feature type="chain" id="PRO_5043796945" evidence="2">
    <location>
        <begin position="31"/>
        <end position="95"/>
    </location>
</feature>
<keyword evidence="4" id="KW-1185">Reference proteome</keyword>
<dbReference type="EMBL" id="OZ034817">
    <property type="protein sequence ID" value="CAL1383868.1"/>
    <property type="molecule type" value="Genomic_DNA"/>
</dbReference>
<proteinExistence type="predicted"/>
<keyword evidence="2" id="KW-0732">Signal</keyword>
<reference evidence="3 4" key="1">
    <citation type="submission" date="2024-04" db="EMBL/GenBank/DDBJ databases">
        <authorList>
            <person name="Fracassetti M."/>
        </authorList>
    </citation>
    <scope>NUCLEOTIDE SEQUENCE [LARGE SCALE GENOMIC DNA]</scope>
</reference>
<name>A0AAV2ED51_9ROSI</name>
<sequence>MLDECPISLSSVAIALPLLFLFTTSAGAGARVLSSDGVGASGKELVANLDPTAGVAASRSRGNPRRRRKQGTEEEEEGWMGHGFDLVRVSYVSGL</sequence>